<name>A0ACB8U5W4_9APHY</name>
<evidence type="ECO:0000313" key="2">
    <source>
        <dbReference type="Proteomes" id="UP001055072"/>
    </source>
</evidence>
<keyword evidence="2" id="KW-1185">Reference proteome</keyword>
<accession>A0ACB8U5W4</accession>
<dbReference type="EMBL" id="MU274910">
    <property type="protein sequence ID" value="KAI0089648.1"/>
    <property type="molecule type" value="Genomic_DNA"/>
</dbReference>
<proteinExistence type="predicted"/>
<gene>
    <name evidence="1" type="ORF">BDY19DRAFT_116767</name>
</gene>
<protein>
    <submittedName>
        <fullName evidence="1">Uncharacterized protein</fullName>
    </submittedName>
</protein>
<sequence length="379" mass="42421">MRRNSDKAISRMQYARPKSPSCSLHPLLRSKTLPRLLARQISIMIGYVEGKPLTDTNVHLHIKVRNVESRLWAYAAPPSINQDQPTDVLLESDSIQHDPREIWKLVLVNSASQYYTLQNTITMKYAWSINSPVRGDKVVQHATSSLWCIKESSHSGWYQILPVGPAQQELGWAGENALLAESITLHPDLVRKSLWRLRDMGTASEQEGHDFFLKLQNVATGSYATASPGAEQSARSGDSAIIADPSGPETGSFAFWKFTRVDLQHWHANSNSNDLLYRIRGGDTVRRTSVQYFVILNLATNKYARAPDAVASGQALAQRDEAQVWKLTYLQNDTFTITPAGDGEDDLFWTHAQSSSGAQITLQRSTGEASQWKFYYGKP</sequence>
<evidence type="ECO:0000313" key="1">
    <source>
        <dbReference type="EMBL" id="KAI0089648.1"/>
    </source>
</evidence>
<reference evidence="1" key="1">
    <citation type="journal article" date="2021" name="Environ. Microbiol.">
        <title>Gene family expansions and transcriptome signatures uncover fungal adaptations to wood decay.</title>
        <authorList>
            <person name="Hage H."/>
            <person name="Miyauchi S."/>
            <person name="Viragh M."/>
            <person name="Drula E."/>
            <person name="Min B."/>
            <person name="Chaduli D."/>
            <person name="Navarro D."/>
            <person name="Favel A."/>
            <person name="Norest M."/>
            <person name="Lesage-Meessen L."/>
            <person name="Balint B."/>
            <person name="Merenyi Z."/>
            <person name="de Eugenio L."/>
            <person name="Morin E."/>
            <person name="Martinez A.T."/>
            <person name="Baldrian P."/>
            <person name="Stursova M."/>
            <person name="Martinez M.J."/>
            <person name="Novotny C."/>
            <person name="Magnuson J.K."/>
            <person name="Spatafora J.W."/>
            <person name="Maurice S."/>
            <person name="Pangilinan J."/>
            <person name="Andreopoulos W."/>
            <person name="LaButti K."/>
            <person name="Hundley H."/>
            <person name="Na H."/>
            <person name="Kuo A."/>
            <person name="Barry K."/>
            <person name="Lipzen A."/>
            <person name="Henrissat B."/>
            <person name="Riley R."/>
            <person name="Ahrendt S."/>
            <person name="Nagy L.G."/>
            <person name="Grigoriev I.V."/>
            <person name="Martin F."/>
            <person name="Rosso M.N."/>
        </authorList>
    </citation>
    <scope>NUCLEOTIDE SEQUENCE</scope>
    <source>
        <strain evidence="1">CBS 384.51</strain>
    </source>
</reference>
<organism evidence="1 2">
    <name type="scientific">Irpex rosettiformis</name>
    <dbReference type="NCBI Taxonomy" id="378272"/>
    <lineage>
        <taxon>Eukaryota</taxon>
        <taxon>Fungi</taxon>
        <taxon>Dikarya</taxon>
        <taxon>Basidiomycota</taxon>
        <taxon>Agaricomycotina</taxon>
        <taxon>Agaricomycetes</taxon>
        <taxon>Polyporales</taxon>
        <taxon>Irpicaceae</taxon>
        <taxon>Irpex</taxon>
    </lineage>
</organism>
<comment type="caution">
    <text evidence="1">The sequence shown here is derived from an EMBL/GenBank/DDBJ whole genome shotgun (WGS) entry which is preliminary data.</text>
</comment>
<dbReference type="Proteomes" id="UP001055072">
    <property type="component" value="Unassembled WGS sequence"/>
</dbReference>